<evidence type="ECO:0000313" key="10">
    <source>
        <dbReference type="Proteomes" id="UP000504603"/>
    </source>
</evidence>
<feature type="repeat" description="Pumilio" evidence="7">
    <location>
        <begin position="832"/>
        <end position="868"/>
    </location>
</feature>
<evidence type="ECO:0000256" key="5">
    <source>
        <dbReference type="ARBA" id="ARBA00022884"/>
    </source>
</evidence>
<dbReference type="GO" id="GO:0006417">
    <property type="term" value="P:regulation of translation"/>
    <property type="evidence" value="ECO:0007669"/>
    <property type="project" value="UniProtKB-KW"/>
</dbReference>
<evidence type="ECO:0000256" key="2">
    <source>
        <dbReference type="ARBA" id="ARBA00022490"/>
    </source>
</evidence>
<dbReference type="InterPro" id="IPR011989">
    <property type="entry name" value="ARM-like"/>
</dbReference>
<sequence length="1015" mass="112509">MATESPTRIVDRLGDRNWSATKDIAAFGSPFENIASEELGSILEMHNFSRNLSDLIPNRSGSAPPNMEGSFAAIGNLLTQQDSSLVTSLSTLCDALENCMSEEQLRSHPAYFEYYCSNVNLNPRLPPPLISRENRRLVRHIGGLSKNRRVSFSDDTANEFLLISQGSLSTHQEETPEDGLLKQVSENLTERNSTALPTQNISFTTSHRKSLVDLIQEDFPRTPSPVYNQSLLTSRSTTEQAAESDLDTIASCVSSISISKVLESSSCSSDVCLETSNVVRDPMGLISNDALLKKSPKIEKSDRTRSQQQEESRGKSVCVENIAAKTGTIGHDIPKLESRTKASIVESNRNKLNQQSYGRNHPYIYLSKQQGFPSPPSDIQSQMVSQGISHQEVGLENYSHGQHNFSTAEVQTVFHSSALTPPLYATAAAYMAPGNPFYHNYQPSGLFSPQFNVGGYAMASTVFPPFMAGYPSHGAVPLPEPSGSNFSGRNAGVSIGESIPPVGDIQHLSKLYAQPGFIYPPFVDPMHVHYGQRIIEEPYGSSAHHGQLASRNFSQMPINSFVSQQDSNVAAYLGDNEIQSPKNGSFNISSLRKGVTGGNYGDSSSMSGIMQFSVPSIASPASPSSPVGGVNHLGQRNEMWFPPGLVRNAGAYSGWQGQRGSNNFDDPKRHSFLEELKSSNARKFELSDIAGRIIEFSVDQHGSRFIQQKLEHCSSEEKASVFKEVLPHASKLMTDVFGNYVIQKFFEHGTHEQRKELADQLAGQMVPLSLQMYGCRVIQKALEVIELDQKTQLIHELDGHVMRCVRDQNGNHVIQKCIECVPSEEIGFIISSFGGQVATLSTHPYGCRVIQRILEHCSDEAQSQCIVDEILDSVYVLAQDQYGNYVIQHVLERGMRHERSQIISKMTGKFVRMSQHKYASNVVEKCLEHGDMTERELMIEEIMGQSEENDTLLTMMKDQFANYVIQKIIEICNDEQREMLLNRIRGHLQALKKYTYGKHIVARLEQLSGEGALKS</sequence>
<dbReference type="Pfam" id="PF00806">
    <property type="entry name" value="PUF"/>
    <property type="match status" value="8"/>
</dbReference>
<feature type="repeat" description="Pumilio" evidence="7">
    <location>
        <begin position="724"/>
        <end position="759"/>
    </location>
</feature>
<evidence type="ECO:0000256" key="7">
    <source>
        <dbReference type="PROSITE-ProRule" id="PRU00317"/>
    </source>
</evidence>
<keyword evidence="2" id="KW-0963">Cytoplasm</keyword>
<evidence type="ECO:0000256" key="8">
    <source>
        <dbReference type="SAM" id="MobiDB-lite"/>
    </source>
</evidence>
<keyword evidence="3" id="KW-0677">Repeat</keyword>
<proteinExistence type="predicted"/>
<evidence type="ECO:0000256" key="6">
    <source>
        <dbReference type="ARBA" id="ARBA00055193"/>
    </source>
</evidence>
<gene>
    <name evidence="11 12" type="primary">LOC111016901</name>
</gene>
<evidence type="ECO:0000313" key="12">
    <source>
        <dbReference type="RefSeq" id="XP_022148157.1"/>
    </source>
</evidence>
<evidence type="ECO:0000256" key="1">
    <source>
        <dbReference type="ARBA" id="ARBA00004496"/>
    </source>
</evidence>
<dbReference type="Gene3D" id="1.25.10.10">
    <property type="entry name" value="Leucine-rich Repeat Variant"/>
    <property type="match status" value="1"/>
</dbReference>
<protein>
    <submittedName>
        <fullName evidence="11 12">Pumilio homolog 5 isoform X1</fullName>
    </submittedName>
</protein>
<evidence type="ECO:0000256" key="3">
    <source>
        <dbReference type="ARBA" id="ARBA00022737"/>
    </source>
</evidence>
<accession>A0A6J1D4J0</accession>
<reference evidence="11 12" key="1">
    <citation type="submission" date="2025-04" db="UniProtKB">
        <authorList>
            <consortium name="RefSeq"/>
        </authorList>
    </citation>
    <scope>IDENTIFICATION</scope>
    <source>
        <strain evidence="11 12">OHB3-1</strain>
    </source>
</reference>
<comment type="subcellular location">
    <subcellularLocation>
        <location evidence="1">Cytoplasm</location>
    </subcellularLocation>
</comment>
<evidence type="ECO:0000313" key="11">
    <source>
        <dbReference type="RefSeq" id="XP_022148156.1"/>
    </source>
</evidence>
<dbReference type="PROSITE" id="PS50302">
    <property type="entry name" value="PUM"/>
    <property type="match status" value="8"/>
</dbReference>
<feature type="repeat" description="Pumilio" evidence="7">
    <location>
        <begin position="941"/>
        <end position="982"/>
    </location>
</feature>
<dbReference type="FunFam" id="1.25.10.10:FF:000004">
    <property type="entry name" value="Pumilio homolog 1 isoform 2"/>
    <property type="match status" value="1"/>
</dbReference>
<evidence type="ECO:0000256" key="4">
    <source>
        <dbReference type="ARBA" id="ARBA00022845"/>
    </source>
</evidence>
<dbReference type="AlphaFoldDB" id="A0A6J1D4J0"/>
<dbReference type="KEGG" id="mcha:111016901"/>
<dbReference type="SUPFAM" id="SSF48371">
    <property type="entry name" value="ARM repeat"/>
    <property type="match status" value="1"/>
</dbReference>
<dbReference type="PANTHER" id="PTHR12537:SF119">
    <property type="entry name" value="PUMILIO HOMOLOG 6, CHLOROPLASTIC"/>
    <property type="match status" value="1"/>
</dbReference>
<feature type="compositionally biased region" description="Basic and acidic residues" evidence="8">
    <location>
        <begin position="296"/>
        <end position="314"/>
    </location>
</feature>
<feature type="region of interest" description="Disordered" evidence="8">
    <location>
        <begin position="296"/>
        <end position="317"/>
    </location>
</feature>
<dbReference type="InterPro" id="IPR001313">
    <property type="entry name" value="Pumilio_RNA-bd_rpt"/>
</dbReference>
<evidence type="ECO:0000259" key="9">
    <source>
        <dbReference type="PROSITE" id="PS50303"/>
    </source>
</evidence>
<comment type="function">
    <text evidence="6">Sequence-specific RNA-binding protein that regulates translation and mRNA stability by binding the 3'-UTR of target mRNAs. Binds the APUM-binding elements (APBEs) in the 3'-UTR mRNA sequence of CLV1, PNH, WUS and FAS2.</text>
</comment>
<dbReference type="GeneID" id="111016901"/>
<feature type="repeat" description="Pumilio" evidence="7">
    <location>
        <begin position="796"/>
        <end position="831"/>
    </location>
</feature>
<feature type="repeat" description="Pumilio" evidence="7">
    <location>
        <begin position="869"/>
        <end position="904"/>
    </location>
</feature>
<dbReference type="CDD" id="cd07920">
    <property type="entry name" value="Pumilio"/>
    <property type="match status" value="1"/>
</dbReference>
<keyword evidence="5" id="KW-0694">RNA-binding</keyword>
<organism evidence="10 11">
    <name type="scientific">Momordica charantia</name>
    <name type="common">Bitter gourd</name>
    <name type="synonym">Balsam pear</name>
    <dbReference type="NCBI Taxonomy" id="3673"/>
    <lineage>
        <taxon>Eukaryota</taxon>
        <taxon>Viridiplantae</taxon>
        <taxon>Streptophyta</taxon>
        <taxon>Embryophyta</taxon>
        <taxon>Tracheophyta</taxon>
        <taxon>Spermatophyta</taxon>
        <taxon>Magnoliopsida</taxon>
        <taxon>eudicotyledons</taxon>
        <taxon>Gunneridae</taxon>
        <taxon>Pentapetalae</taxon>
        <taxon>rosids</taxon>
        <taxon>fabids</taxon>
        <taxon>Cucurbitales</taxon>
        <taxon>Cucurbitaceae</taxon>
        <taxon>Momordiceae</taxon>
        <taxon>Momordica</taxon>
    </lineage>
</organism>
<dbReference type="InterPro" id="IPR033133">
    <property type="entry name" value="PUM-HD"/>
</dbReference>
<feature type="repeat" description="Pumilio" evidence="7">
    <location>
        <begin position="905"/>
        <end position="940"/>
    </location>
</feature>
<dbReference type="RefSeq" id="XP_022148156.1">
    <property type="nucleotide sequence ID" value="XM_022292464.1"/>
</dbReference>
<dbReference type="GO" id="GO:0005737">
    <property type="term" value="C:cytoplasm"/>
    <property type="evidence" value="ECO:0007669"/>
    <property type="project" value="UniProtKB-SubCell"/>
</dbReference>
<dbReference type="SMART" id="SM00025">
    <property type="entry name" value="Pumilio"/>
    <property type="match status" value="8"/>
</dbReference>
<dbReference type="GO" id="GO:0003729">
    <property type="term" value="F:mRNA binding"/>
    <property type="evidence" value="ECO:0007669"/>
    <property type="project" value="UniProtKB-ARBA"/>
</dbReference>
<dbReference type="Proteomes" id="UP000504603">
    <property type="component" value="Unplaced"/>
</dbReference>
<keyword evidence="10" id="KW-1185">Reference proteome</keyword>
<feature type="repeat" description="Pumilio" evidence="7">
    <location>
        <begin position="760"/>
        <end position="795"/>
    </location>
</feature>
<dbReference type="OrthoDB" id="668540at2759"/>
<dbReference type="PANTHER" id="PTHR12537">
    <property type="entry name" value="RNA BINDING PROTEIN PUMILIO-RELATED"/>
    <property type="match status" value="1"/>
</dbReference>
<dbReference type="RefSeq" id="XP_022148157.1">
    <property type="nucleotide sequence ID" value="XM_022292465.1"/>
</dbReference>
<name>A0A6J1D4J0_MOMCH</name>
<feature type="repeat" description="Pumilio" evidence="7">
    <location>
        <begin position="688"/>
        <end position="723"/>
    </location>
</feature>
<feature type="domain" description="PUM-HD" evidence="9">
    <location>
        <begin position="668"/>
        <end position="1008"/>
    </location>
</feature>
<dbReference type="InterPro" id="IPR033712">
    <property type="entry name" value="Pumilio_RNA-bd"/>
</dbReference>
<keyword evidence="4" id="KW-0810">Translation regulation</keyword>
<dbReference type="InterPro" id="IPR016024">
    <property type="entry name" value="ARM-type_fold"/>
</dbReference>
<dbReference type="PROSITE" id="PS50303">
    <property type="entry name" value="PUM_HD"/>
    <property type="match status" value="1"/>
</dbReference>